<gene>
    <name evidence="13" type="ORF">SPSC_04959</name>
</gene>
<comment type="subcellular location">
    <subcellularLocation>
        <location evidence="1">Nucleus</location>
    </subcellularLocation>
</comment>
<dbReference type="PANTHER" id="PTHR24056">
    <property type="entry name" value="CELL DIVISION PROTEIN KINASE"/>
    <property type="match status" value="1"/>
</dbReference>
<feature type="region of interest" description="Disordered" evidence="11">
    <location>
        <begin position="1"/>
        <end position="440"/>
    </location>
</feature>
<feature type="compositionally biased region" description="Basic and acidic residues" evidence="11">
    <location>
        <begin position="163"/>
        <end position="178"/>
    </location>
</feature>
<evidence type="ECO:0000256" key="1">
    <source>
        <dbReference type="ARBA" id="ARBA00004123"/>
    </source>
</evidence>
<feature type="region of interest" description="Disordered" evidence="11">
    <location>
        <begin position="1001"/>
        <end position="1144"/>
    </location>
</feature>
<keyword evidence="7 10" id="KW-0067">ATP-binding</keyword>
<dbReference type="InterPro" id="IPR008271">
    <property type="entry name" value="Ser/Thr_kinase_AS"/>
</dbReference>
<dbReference type="InterPro" id="IPR011009">
    <property type="entry name" value="Kinase-like_dom_sf"/>
</dbReference>
<dbReference type="Gene3D" id="1.10.510.10">
    <property type="entry name" value="Transferase(Phosphotransferase) domain 1"/>
    <property type="match status" value="1"/>
</dbReference>
<dbReference type="PROSITE" id="PS00108">
    <property type="entry name" value="PROTEIN_KINASE_ST"/>
    <property type="match status" value="1"/>
</dbReference>
<dbReference type="GO" id="GO:0005524">
    <property type="term" value="F:ATP binding"/>
    <property type="evidence" value="ECO:0007669"/>
    <property type="project" value="UniProtKB-UniRule"/>
</dbReference>
<comment type="catalytic activity">
    <reaction evidence="9">
        <text>[DNA-directed RNA polymerase] + ATP = phospho-[DNA-directed RNA polymerase] + ADP + H(+)</text>
        <dbReference type="Rhea" id="RHEA:10216"/>
        <dbReference type="Rhea" id="RHEA-COMP:11321"/>
        <dbReference type="Rhea" id="RHEA-COMP:11322"/>
        <dbReference type="ChEBI" id="CHEBI:15378"/>
        <dbReference type="ChEBI" id="CHEBI:30616"/>
        <dbReference type="ChEBI" id="CHEBI:43176"/>
        <dbReference type="ChEBI" id="CHEBI:68546"/>
        <dbReference type="ChEBI" id="CHEBI:456216"/>
        <dbReference type="EC" id="2.7.11.23"/>
    </reaction>
</comment>
<dbReference type="GO" id="GO:0008353">
    <property type="term" value="F:RNA polymerase II CTD heptapeptide repeat kinase activity"/>
    <property type="evidence" value="ECO:0007669"/>
    <property type="project" value="UniProtKB-EC"/>
</dbReference>
<feature type="compositionally biased region" description="Low complexity" evidence="11">
    <location>
        <begin position="1106"/>
        <end position="1121"/>
    </location>
</feature>
<reference evidence="13" key="1">
    <citation type="submission" date="2014-06" db="EMBL/GenBank/DDBJ databases">
        <authorList>
            <person name="Ju J."/>
            <person name="Zhang J."/>
        </authorList>
    </citation>
    <scope>NUCLEOTIDE SEQUENCE</scope>
    <source>
        <strain evidence="13">SscI8</strain>
    </source>
</reference>
<accession>A0A127ZGF6</accession>
<evidence type="ECO:0000256" key="2">
    <source>
        <dbReference type="ARBA" id="ARBA00006485"/>
    </source>
</evidence>
<dbReference type="CDD" id="cd07866">
    <property type="entry name" value="STKc_BUR1"/>
    <property type="match status" value="1"/>
</dbReference>
<feature type="binding site" evidence="10">
    <location>
        <position position="633"/>
    </location>
    <ligand>
        <name>ATP</name>
        <dbReference type="ChEBI" id="CHEBI:30616"/>
    </ligand>
</feature>
<organism evidence="13">
    <name type="scientific">Sporisorium scitamineum</name>
    <dbReference type="NCBI Taxonomy" id="49012"/>
    <lineage>
        <taxon>Eukaryota</taxon>
        <taxon>Fungi</taxon>
        <taxon>Dikarya</taxon>
        <taxon>Basidiomycota</taxon>
        <taxon>Ustilaginomycotina</taxon>
        <taxon>Ustilaginomycetes</taxon>
        <taxon>Ustilaginales</taxon>
        <taxon>Ustilaginaceae</taxon>
        <taxon>Sporisorium</taxon>
    </lineage>
</organism>
<feature type="compositionally biased region" description="Gly residues" evidence="11">
    <location>
        <begin position="1132"/>
        <end position="1144"/>
    </location>
</feature>
<dbReference type="SUPFAM" id="SSF56112">
    <property type="entry name" value="Protein kinase-like (PK-like)"/>
    <property type="match status" value="1"/>
</dbReference>
<keyword evidence="8" id="KW-0539">Nucleus</keyword>
<dbReference type="PROSITE" id="PS00107">
    <property type="entry name" value="PROTEIN_KINASE_ATP"/>
    <property type="match status" value="1"/>
</dbReference>
<evidence type="ECO:0000256" key="6">
    <source>
        <dbReference type="ARBA" id="ARBA00022777"/>
    </source>
</evidence>
<feature type="compositionally biased region" description="Basic and acidic residues" evidence="11">
    <location>
        <begin position="296"/>
        <end position="358"/>
    </location>
</feature>
<feature type="compositionally biased region" description="Pro residues" evidence="11">
    <location>
        <begin position="141"/>
        <end position="160"/>
    </location>
</feature>
<dbReference type="GO" id="GO:0004693">
    <property type="term" value="F:cyclin-dependent protein serine/threonine kinase activity"/>
    <property type="evidence" value="ECO:0007669"/>
    <property type="project" value="TreeGrafter"/>
</dbReference>
<evidence type="ECO:0000256" key="11">
    <source>
        <dbReference type="SAM" id="MobiDB-lite"/>
    </source>
</evidence>
<comment type="similarity">
    <text evidence="2">Belongs to the protein kinase superfamily. CMGC Ser/Thr protein kinase family. CDC2/CDKX subfamily.</text>
</comment>
<dbReference type="SMART" id="SM00220">
    <property type="entry name" value="S_TKc"/>
    <property type="match status" value="1"/>
</dbReference>
<feature type="compositionally biased region" description="Low complexity" evidence="11">
    <location>
        <begin position="208"/>
        <end position="218"/>
    </location>
</feature>
<evidence type="ECO:0000256" key="9">
    <source>
        <dbReference type="ARBA" id="ARBA00049280"/>
    </source>
</evidence>
<keyword evidence="3" id="KW-0723">Serine/threonine-protein kinase</keyword>
<evidence type="ECO:0000256" key="10">
    <source>
        <dbReference type="PROSITE-ProRule" id="PRU10141"/>
    </source>
</evidence>
<proteinExistence type="inferred from homology"/>
<keyword evidence="6 13" id="KW-0418">Kinase</keyword>
<evidence type="ECO:0000256" key="4">
    <source>
        <dbReference type="ARBA" id="ARBA00022679"/>
    </source>
</evidence>
<evidence type="ECO:0000256" key="3">
    <source>
        <dbReference type="ARBA" id="ARBA00022527"/>
    </source>
</evidence>
<dbReference type="FunFam" id="1.10.510.10:FF:000415">
    <property type="entry name" value="CMGC/CDK/CRK7 protein kinase, variant"/>
    <property type="match status" value="1"/>
</dbReference>
<dbReference type="InterPro" id="IPR017441">
    <property type="entry name" value="Protein_kinase_ATP_BS"/>
</dbReference>
<dbReference type="Pfam" id="PF00069">
    <property type="entry name" value="Pkinase"/>
    <property type="match status" value="1"/>
</dbReference>
<sequence>MPPPSDQGSSSQSSAADGGIRIAGVASRTPSASVSASSSSVGPSPSAEQAKELPKPVIKLNREKHTAHQLPAKPLPAPSAPTPSRGPDSHSRHWPQRPPPSTQQPSGHRPAPSHSRVVDDEEEEGAIDDSGVSKSLSKPVFRPPPPKTPPYPATAPPPPSAHHSNDRERHSDSRRSNDHQLSSYQPRSPSPRRIRRPTSSSAQPSHLRSPSPVASSARRSSREYDHGASKPRAADGHYRQQHERRDHDRHFASADDKGAPSRSQEQRARDSRYLCPSTHDWEHDNHDLTRAWNPDWHSDRRDDRGWSNDRRADRPRDCDRRDDRSEREWNRDANRYTDHRSEQSRQRPVDRNGRERDMSPPTANAKDQRFARWSPTPPHHKSESHFADPASNGNGGEPFATRPPSRMGRPVPPPLLSHSEHPLPSSTAQKRPRSRSPPAGLLKRKANFNAVVPPALAPVNPKDGDAAPAIDNVAPGAPLAPKVETMQSPVMPTSRLGSESVVATALPGSHPGSAFATALSSALGTATSAATSAAAAAAVAADANYRVTCEALDDPACPSVRLSCLPRKLPDAPSQSGRQRRKARSAPVPLNQRKFVGCSSLDDYEISIKLGQGTFGEVLKGRHLLSGTQVALKKVTIHDAKDGLPITALREIKLLKKLKHPSIVPVIDMAFRPSGERGKLGDVYMVEPYMDHDLNGMLENPSIRLEISQIKLYMKQLLEGTLYLHKNHILHRDMKAANLLINNNGQLQIADFGLARPYRDPGQSWTGKGWIGGTHRYTNMVVTRWYRPPELLAGEKKYGPPIDMWGIGCILAEMITGRPLFKGTSELNQLELIAKLCGSPNESNFPGWTSLPGVKDADPMGRPDPHPEVPGQHAFGDHPRKVKDHFTRIVDAGPGCADLIDKLLVLDPRKRLTAHQALEHEWFWIKPFPADPTSLPKYEHSKEIDRARREWKPAPAAAAPAAATAAVMPGGHNVPGSAPTAATMGGMGRSQLPQQPYIPVGTAQPPLGQPQRAYGRPGGGAGGSYAHPPLHQSNGAPMMGMQPNAADGWDQPLPPPGMRAGPTPTAAGGSRAYPGAGGGGGGRHPFPQQPGQGGGRFPHPPAQRLPPQQQHPYPSPQQQQQRNVLPHRPPNGAGGGGGGNPYSL</sequence>
<evidence type="ECO:0000256" key="8">
    <source>
        <dbReference type="ARBA" id="ARBA00023242"/>
    </source>
</evidence>
<keyword evidence="5 10" id="KW-0547">Nucleotide-binding</keyword>
<feature type="region of interest" description="Disordered" evidence="11">
    <location>
        <begin position="568"/>
        <end position="587"/>
    </location>
</feature>
<keyword evidence="4" id="KW-0808">Transferase</keyword>
<feature type="compositionally biased region" description="Basic and acidic residues" evidence="11">
    <location>
        <begin position="279"/>
        <end position="289"/>
    </location>
</feature>
<dbReference type="EMBL" id="LK056683">
    <property type="protein sequence ID" value="CDU25125.1"/>
    <property type="molecule type" value="Genomic_DNA"/>
</dbReference>
<name>A0A127ZGF6_9BASI</name>
<feature type="compositionally biased region" description="Basic and acidic residues" evidence="11">
    <location>
        <begin position="220"/>
        <end position="272"/>
    </location>
</feature>
<dbReference type="Gene3D" id="3.30.200.20">
    <property type="entry name" value="Phosphorylase Kinase, domain 1"/>
    <property type="match status" value="1"/>
</dbReference>
<feature type="compositionally biased region" description="Basic and acidic residues" evidence="11">
    <location>
        <begin position="49"/>
        <end position="66"/>
    </location>
</feature>
<dbReference type="InterPro" id="IPR000719">
    <property type="entry name" value="Prot_kinase_dom"/>
</dbReference>
<dbReference type="PANTHER" id="PTHR24056:SF233">
    <property type="entry name" value="CYCLIN-DEPENDENT KINASE 9"/>
    <property type="match status" value="1"/>
</dbReference>
<feature type="compositionally biased region" description="Low complexity" evidence="11">
    <location>
        <begin position="1"/>
        <end position="47"/>
    </location>
</feature>
<evidence type="ECO:0000313" key="13">
    <source>
        <dbReference type="EMBL" id="CDU25125.1"/>
    </source>
</evidence>
<dbReference type="InterPro" id="IPR050108">
    <property type="entry name" value="CDK"/>
</dbReference>
<dbReference type="GO" id="GO:0005634">
    <property type="term" value="C:nucleus"/>
    <property type="evidence" value="ECO:0007669"/>
    <property type="project" value="UniProtKB-SubCell"/>
</dbReference>
<dbReference type="AlphaFoldDB" id="A0A127ZGF6"/>
<dbReference type="PROSITE" id="PS50011">
    <property type="entry name" value="PROTEIN_KINASE_DOM"/>
    <property type="match status" value="1"/>
</dbReference>
<feature type="domain" description="Protein kinase" evidence="12">
    <location>
        <begin position="604"/>
        <end position="923"/>
    </location>
</feature>
<evidence type="ECO:0000259" key="12">
    <source>
        <dbReference type="PROSITE" id="PS50011"/>
    </source>
</evidence>
<evidence type="ECO:0000256" key="5">
    <source>
        <dbReference type="ARBA" id="ARBA00022741"/>
    </source>
</evidence>
<protein>
    <submittedName>
        <fullName evidence="13">Related to cyclin dependent kinase C</fullName>
    </submittedName>
</protein>
<dbReference type="OrthoDB" id="28397at2759"/>
<evidence type="ECO:0000256" key="7">
    <source>
        <dbReference type="ARBA" id="ARBA00022840"/>
    </source>
</evidence>